<dbReference type="GO" id="GO:0005739">
    <property type="term" value="C:mitochondrion"/>
    <property type="evidence" value="ECO:0007669"/>
    <property type="project" value="TreeGrafter"/>
</dbReference>
<dbReference type="RefSeq" id="XP_031026588.1">
    <property type="nucleotide sequence ID" value="XM_031167334.1"/>
</dbReference>
<dbReference type="InterPro" id="IPR023606">
    <property type="entry name" value="CoA-Trfase_III_dom_1_sf"/>
</dbReference>
<dbReference type="PANTHER" id="PTHR48207:SF3">
    <property type="entry name" value="SUCCINATE--HYDROXYMETHYLGLUTARATE COA-TRANSFERASE"/>
    <property type="match status" value="1"/>
</dbReference>
<organism evidence="3 4">
    <name type="scientific">Synchytrium microbalum</name>
    <dbReference type="NCBI Taxonomy" id="1806994"/>
    <lineage>
        <taxon>Eukaryota</taxon>
        <taxon>Fungi</taxon>
        <taxon>Fungi incertae sedis</taxon>
        <taxon>Chytridiomycota</taxon>
        <taxon>Chytridiomycota incertae sedis</taxon>
        <taxon>Chytridiomycetes</taxon>
        <taxon>Synchytriales</taxon>
        <taxon>Synchytriaceae</taxon>
        <taxon>Synchytrium</taxon>
    </lineage>
</organism>
<proteinExistence type="inferred from homology"/>
<dbReference type="InterPro" id="IPR044855">
    <property type="entry name" value="CoA-Trfase_III_dom3_sf"/>
</dbReference>
<dbReference type="GO" id="GO:0047369">
    <property type="term" value="F:succinate-hydroxymethylglutarate CoA-transferase activity"/>
    <property type="evidence" value="ECO:0007669"/>
    <property type="project" value="TreeGrafter"/>
</dbReference>
<dbReference type="Proteomes" id="UP000319731">
    <property type="component" value="Unassembled WGS sequence"/>
</dbReference>
<dbReference type="EMBL" id="QEAO01000005">
    <property type="protein sequence ID" value="TPX36275.1"/>
    <property type="molecule type" value="Genomic_DNA"/>
</dbReference>
<dbReference type="OrthoDB" id="5863171at2759"/>
<keyword evidence="2" id="KW-0808">Transferase</keyword>
<dbReference type="InterPro" id="IPR050483">
    <property type="entry name" value="CoA-transferase_III_domain"/>
</dbReference>
<dbReference type="GeneID" id="42002631"/>
<name>A0A507CFB1_9FUNG</name>
<sequence length="442" mass="48474">MQRARIHLLSSCQQCIRHQQWRTLASSSASQPKPKIEATGPLKGIKILDLGRVLAAPYASMILGDLGADVIKIEQPGSGDDTRHWGPPFAKNIDPNDTGKPESAYFLGINRNKKSMTVNLKHPDGVAIIKKLAAKCDILIENYLPGKLDEMGLGYEVMKQINPRLIYASVTGYGPTGPDSQKPGYDLMIEAEAGLMYITGERDGPPVKVGVAITDMVTGLYAHGGILAALIARQKTNRGQKVDVSLIESQAAALANIAHNWLIGGVEASRWGTSHPSIVPYQRFPTKDSFVVVGAGNDRQFGKLVDVMGMGEFKSDERFRTNDGRVKNRVVLIETMSNIFKTQTTEYWLKALEPINIPFAPVNNIAQTFAHPQVIHRKMIEEVDHPRAGKIKIAGIPVKYSGTPPNVRLPPPVLGQHTREVLSTFLDYSDNEIDAFIAEKVV</sequence>
<comment type="similarity">
    <text evidence="1">Belongs to the CoA-transferase III family.</text>
</comment>
<evidence type="ECO:0000256" key="2">
    <source>
        <dbReference type="ARBA" id="ARBA00022679"/>
    </source>
</evidence>
<gene>
    <name evidence="3" type="ORF">SmJEL517_g01406</name>
</gene>
<dbReference type="InterPro" id="IPR003673">
    <property type="entry name" value="CoA-Trfase_fam_III"/>
</dbReference>
<comment type="caution">
    <text evidence="3">The sequence shown here is derived from an EMBL/GenBank/DDBJ whole genome shotgun (WGS) entry which is preliminary data.</text>
</comment>
<dbReference type="PANTHER" id="PTHR48207">
    <property type="entry name" value="SUCCINATE--HYDROXYMETHYLGLUTARATE COA-TRANSFERASE"/>
    <property type="match status" value="1"/>
</dbReference>
<evidence type="ECO:0000313" key="3">
    <source>
        <dbReference type="EMBL" id="TPX36275.1"/>
    </source>
</evidence>
<dbReference type="STRING" id="1806994.A0A507CFB1"/>
<evidence type="ECO:0008006" key="5">
    <source>
        <dbReference type="Google" id="ProtNLM"/>
    </source>
</evidence>
<dbReference type="Gene3D" id="3.30.1540.10">
    <property type="entry name" value="formyl-coa transferase, domain 3"/>
    <property type="match status" value="1"/>
</dbReference>
<accession>A0A507CFB1</accession>
<evidence type="ECO:0000256" key="1">
    <source>
        <dbReference type="ARBA" id="ARBA00008383"/>
    </source>
</evidence>
<dbReference type="SUPFAM" id="SSF89796">
    <property type="entry name" value="CoA-transferase family III (CaiB/BaiF)"/>
    <property type="match status" value="1"/>
</dbReference>
<reference evidence="3 4" key="1">
    <citation type="journal article" date="2019" name="Sci. Rep.">
        <title>Comparative genomics of chytrid fungi reveal insights into the obligate biotrophic and pathogenic lifestyle of Synchytrium endobioticum.</title>
        <authorList>
            <person name="van de Vossenberg B.T.L.H."/>
            <person name="Warris S."/>
            <person name="Nguyen H.D.T."/>
            <person name="van Gent-Pelzer M.P.E."/>
            <person name="Joly D.L."/>
            <person name="van de Geest H.C."/>
            <person name="Bonants P.J.M."/>
            <person name="Smith D.S."/>
            <person name="Levesque C.A."/>
            <person name="van der Lee T.A.J."/>
        </authorList>
    </citation>
    <scope>NUCLEOTIDE SEQUENCE [LARGE SCALE GENOMIC DNA]</scope>
    <source>
        <strain evidence="3 4">JEL517</strain>
    </source>
</reference>
<dbReference type="Gene3D" id="3.40.50.10540">
    <property type="entry name" value="Crotonobetainyl-coa:carnitine coa-transferase, domain 1"/>
    <property type="match status" value="1"/>
</dbReference>
<keyword evidence="4" id="KW-1185">Reference proteome</keyword>
<evidence type="ECO:0000313" key="4">
    <source>
        <dbReference type="Proteomes" id="UP000319731"/>
    </source>
</evidence>
<protein>
    <recommendedName>
        <fullName evidence="5">Formyl-CoA transferase</fullName>
    </recommendedName>
</protein>
<dbReference type="Pfam" id="PF02515">
    <property type="entry name" value="CoA_transf_3"/>
    <property type="match status" value="1"/>
</dbReference>
<dbReference type="AlphaFoldDB" id="A0A507CFB1"/>